<keyword evidence="10" id="KW-0862">Zinc</keyword>
<keyword evidence="5" id="KW-0808">Transferase</keyword>
<protein>
    <recommendedName>
        <fullName evidence="15">phytol kinase</fullName>
        <ecNumber evidence="15">2.7.1.182</ecNumber>
    </recommendedName>
</protein>
<dbReference type="Proteomes" id="UP000236333">
    <property type="component" value="Unassembled WGS sequence"/>
</dbReference>
<dbReference type="GO" id="GO:0008270">
    <property type="term" value="F:zinc ion binding"/>
    <property type="evidence" value="ECO:0007669"/>
    <property type="project" value="UniProtKB-KW"/>
</dbReference>
<dbReference type="PANTHER" id="PTHR32523">
    <property type="entry name" value="PHYTOL KINASE 1, CHLOROPLASTIC"/>
    <property type="match status" value="1"/>
</dbReference>
<keyword evidence="8 17" id="KW-0863">Zinc-finger</keyword>
<evidence type="ECO:0000313" key="19">
    <source>
        <dbReference type="EMBL" id="PNH07140.1"/>
    </source>
</evidence>
<evidence type="ECO:0000256" key="5">
    <source>
        <dbReference type="ARBA" id="ARBA00022679"/>
    </source>
</evidence>
<dbReference type="InterPro" id="IPR039606">
    <property type="entry name" value="Phytol/farnesol_kinase"/>
</dbReference>
<evidence type="ECO:0000256" key="10">
    <source>
        <dbReference type="ARBA" id="ARBA00022833"/>
    </source>
</evidence>
<evidence type="ECO:0000256" key="8">
    <source>
        <dbReference type="ARBA" id="ARBA00022771"/>
    </source>
</evidence>
<evidence type="ECO:0000256" key="13">
    <source>
        <dbReference type="ARBA" id="ARBA00023136"/>
    </source>
</evidence>
<reference evidence="19 20" key="1">
    <citation type="journal article" date="2017" name="Mol. Biol. Evol.">
        <title>The 4-celled Tetrabaena socialis nuclear genome reveals the essential components for genetic control of cell number at the origin of multicellularity in the volvocine lineage.</title>
        <authorList>
            <person name="Featherston J."/>
            <person name="Arakaki Y."/>
            <person name="Hanschen E.R."/>
            <person name="Ferris P.J."/>
            <person name="Michod R.E."/>
            <person name="Olson B.J.S.C."/>
            <person name="Nozaki H."/>
            <person name="Durand P.M."/>
        </authorList>
    </citation>
    <scope>NUCLEOTIDE SEQUENCE [LARGE SCALE GENOMIC DNA]</scope>
    <source>
        <strain evidence="19 20">NIES-571</strain>
    </source>
</reference>
<keyword evidence="3" id="KW-0150">Chloroplast</keyword>
<comment type="catalytic activity">
    <reaction evidence="16">
        <text>phytol + CTP = phytyl phosphate + CDP + H(+)</text>
        <dbReference type="Rhea" id="RHEA:38055"/>
        <dbReference type="ChEBI" id="CHEBI:15378"/>
        <dbReference type="ChEBI" id="CHEBI:17327"/>
        <dbReference type="ChEBI" id="CHEBI:37563"/>
        <dbReference type="ChEBI" id="CHEBI:58069"/>
        <dbReference type="ChEBI" id="CHEBI:75483"/>
        <dbReference type="EC" id="2.7.1.182"/>
    </reaction>
</comment>
<dbReference type="OrthoDB" id="544200at2759"/>
<proteinExistence type="inferred from homology"/>
<evidence type="ECO:0000256" key="2">
    <source>
        <dbReference type="ARBA" id="ARBA00010794"/>
    </source>
</evidence>
<sequence length="456" mass="45816">MSPTASRIKLHTAPSGGDALSAAAPPELAAALAGGLLPLWEQLLRRAGREPDCPDARLLTCMLEDRANHKGAWGLLAYCEPRQGAALVATLGKLLRTLAVPQLLSSVDAGDVGDGTPRAALAGALATCAATMLAGLLPGRLAGADGHDPGPMAAVAPQQQLARMLRSAVCEWLPPLARLVREGLPALKRAILGGGASQQSRLSIIACTNMVPCWLPVLARLSGAGLGQAAAAAEAADAAGASTAARTASHGAAGWQQLLLREVGAVAMLGALCRFHLWASAGTGTQLTQSECSDLVQGCCSVAAACPGELLRMLASELHASLPYGSLAAAASALARQAERWVTGGGENGGELARAVAALGLQEDSDVAALALASSSAEARALLRTCANPACDNMAGDSEAGLPLRACGRCGGAWYCRKECLAAHWRSGHRGACAGRGSVAAGVVGPAELAAASSAP</sequence>
<keyword evidence="11" id="KW-0809">Transit peptide</keyword>
<keyword evidence="13" id="KW-0472">Membrane</keyword>
<evidence type="ECO:0000256" key="12">
    <source>
        <dbReference type="ARBA" id="ARBA00022989"/>
    </source>
</evidence>
<evidence type="ECO:0000256" key="17">
    <source>
        <dbReference type="PROSITE-ProRule" id="PRU00134"/>
    </source>
</evidence>
<name>A0A2J8A3P2_9CHLO</name>
<organism evidence="19 20">
    <name type="scientific">Tetrabaena socialis</name>
    <dbReference type="NCBI Taxonomy" id="47790"/>
    <lineage>
        <taxon>Eukaryota</taxon>
        <taxon>Viridiplantae</taxon>
        <taxon>Chlorophyta</taxon>
        <taxon>core chlorophytes</taxon>
        <taxon>Chlorophyceae</taxon>
        <taxon>CS clade</taxon>
        <taxon>Chlamydomonadales</taxon>
        <taxon>Tetrabaenaceae</taxon>
        <taxon>Tetrabaena</taxon>
    </lineage>
</organism>
<dbReference type="GO" id="GO:0016020">
    <property type="term" value="C:membrane"/>
    <property type="evidence" value="ECO:0007669"/>
    <property type="project" value="UniProtKB-SubCell"/>
</dbReference>
<dbReference type="Pfam" id="PF01753">
    <property type="entry name" value="zf-MYND"/>
    <property type="match status" value="1"/>
</dbReference>
<evidence type="ECO:0000256" key="16">
    <source>
        <dbReference type="ARBA" id="ARBA00048889"/>
    </source>
</evidence>
<dbReference type="InterPro" id="IPR002893">
    <property type="entry name" value="Znf_MYND"/>
</dbReference>
<dbReference type="SUPFAM" id="SSF144232">
    <property type="entry name" value="HIT/MYND zinc finger-like"/>
    <property type="match status" value="1"/>
</dbReference>
<evidence type="ECO:0000256" key="14">
    <source>
        <dbReference type="ARBA" id="ARBA00024015"/>
    </source>
</evidence>
<feature type="domain" description="MYND-type" evidence="18">
    <location>
        <begin position="388"/>
        <end position="433"/>
    </location>
</feature>
<dbReference type="PROSITE" id="PS50865">
    <property type="entry name" value="ZF_MYND_2"/>
    <property type="match status" value="1"/>
</dbReference>
<evidence type="ECO:0000256" key="4">
    <source>
        <dbReference type="ARBA" id="ARBA00022640"/>
    </source>
</evidence>
<keyword evidence="6" id="KW-0812">Transmembrane</keyword>
<dbReference type="AlphaFoldDB" id="A0A2J8A3P2"/>
<keyword evidence="9" id="KW-0418">Kinase</keyword>
<dbReference type="Gene3D" id="6.10.140.2220">
    <property type="match status" value="1"/>
</dbReference>
<comment type="pathway">
    <text evidence="14">Cofactor biosynthesis; tocopherol biosynthesis.</text>
</comment>
<dbReference type="EMBL" id="PGGS01000195">
    <property type="protein sequence ID" value="PNH07140.1"/>
    <property type="molecule type" value="Genomic_DNA"/>
</dbReference>
<gene>
    <name evidence="19" type="ORF">TSOC_006432</name>
</gene>
<keyword evidence="4" id="KW-0934">Plastid</keyword>
<evidence type="ECO:0000256" key="11">
    <source>
        <dbReference type="ARBA" id="ARBA00022946"/>
    </source>
</evidence>
<evidence type="ECO:0000256" key="6">
    <source>
        <dbReference type="ARBA" id="ARBA00022692"/>
    </source>
</evidence>
<comment type="subcellular location">
    <subcellularLocation>
        <location evidence="1">Plastid</location>
        <location evidence="1">Chloroplast membrane</location>
        <topology evidence="1">Multi-pass membrane protein</topology>
    </subcellularLocation>
</comment>
<comment type="similarity">
    <text evidence="2">Belongs to the polyprenol kinase family.</text>
</comment>
<dbReference type="PANTHER" id="PTHR32523:SF8">
    <property type="entry name" value="DOLICHOL KINASE"/>
    <property type="match status" value="1"/>
</dbReference>
<evidence type="ECO:0000313" key="20">
    <source>
        <dbReference type="Proteomes" id="UP000236333"/>
    </source>
</evidence>
<comment type="caution">
    <text evidence="19">The sequence shown here is derived from an EMBL/GenBank/DDBJ whole genome shotgun (WGS) entry which is preliminary data.</text>
</comment>
<keyword evidence="20" id="KW-1185">Reference proteome</keyword>
<evidence type="ECO:0000256" key="9">
    <source>
        <dbReference type="ARBA" id="ARBA00022777"/>
    </source>
</evidence>
<evidence type="ECO:0000256" key="7">
    <source>
        <dbReference type="ARBA" id="ARBA00022723"/>
    </source>
</evidence>
<evidence type="ECO:0000256" key="15">
    <source>
        <dbReference type="ARBA" id="ARBA00039024"/>
    </source>
</evidence>
<evidence type="ECO:0000256" key="1">
    <source>
        <dbReference type="ARBA" id="ARBA00004508"/>
    </source>
</evidence>
<dbReference type="EC" id="2.7.1.182" evidence="15"/>
<evidence type="ECO:0000259" key="18">
    <source>
        <dbReference type="PROSITE" id="PS50865"/>
    </source>
</evidence>
<accession>A0A2J8A3P2</accession>
<keyword evidence="7" id="KW-0479">Metal-binding</keyword>
<dbReference type="GO" id="GO:0009507">
    <property type="term" value="C:chloroplast"/>
    <property type="evidence" value="ECO:0007669"/>
    <property type="project" value="UniProtKB-SubCell"/>
</dbReference>
<keyword evidence="12" id="KW-1133">Transmembrane helix</keyword>
<dbReference type="GO" id="GO:0010276">
    <property type="term" value="F:phytol kinase activity"/>
    <property type="evidence" value="ECO:0007669"/>
    <property type="project" value="UniProtKB-EC"/>
</dbReference>
<evidence type="ECO:0000256" key="3">
    <source>
        <dbReference type="ARBA" id="ARBA00022528"/>
    </source>
</evidence>